<evidence type="ECO:0000256" key="1">
    <source>
        <dbReference type="ARBA" id="ARBA00007964"/>
    </source>
</evidence>
<dbReference type="GO" id="GO:0070403">
    <property type="term" value="F:NAD+ binding"/>
    <property type="evidence" value="ECO:0007669"/>
    <property type="project" value="InterPro"/>
</dbReference>
<dbReference type="RefSeq" id="WP_150158730.1">
    <property type="nucleotide sequence ID" value="NZ_QSMZ01000020.1"/>
</dbReference>
<evidence type="ECO:0000256" key="3">
    <source>
        <dbReference type="ARBA" id="ARBA00029440"/>
    </source>
</evidence>
<dbReference type="AlphaFoldDB" id="A0A9W7Q318"/>
<protein>
    <submittedName>
        <fullName evidence="5">Prephenate dehydrogenase/arogenate dehydrogenase family protein</fullName>
    </submittedName>
</protein>
<dbReference type="EMBL" id="QSMZ01000020">
    <property type="protein sequence ID" value="KAA6459467.1"/>
    <property type="molecule type" value="Genomic_DNA"/>
</dbReference>
<dbReference type="Pfam" id="PF20463">
    <property type="entry name" value="PDH_C"/>
    <property type="match status" value="1"/>
</dbReference>
<evidence type="ECO:0000256" key="2">
    <source>
        <dbReference type="ARBA" id="ARBA00023002"/>
    </source>
</evidence>
<evidence type="ECO:0000313" key="6">
    <source>
        <dbReference type="Proteomes" id="UP000323321"/>
    </source>
</evidence>
<dbReference type="InterPro" id="IPR046825">
    <property type="entry name" value="PDH_C"/>
</dbReference>
<gene>
    <name evidence="5" type="ORF">DX932_20805</name>
</gene>
<sequence length="296" mass="32029">MIPKISNCVIIGGSGGIGGMFSSLLADSGIHIHIIDINNPREKFKYEKCDVTNPTTEAINAIKIADMVLLALPENIALQAVEIIASEMKEGSLLAHTLSVQSHINKKIKSLNLPLDIVGLNPMFSPNLSIVNRPIAVVIQKEGPKVNYLLDLIVQWGAHLVHVDSKEHDELCAILQALTHASILAFGLALSNLNVDIKKLSSLAPPPHANMLALLARISGGVPEVYWDIQSANMEAPLAREALMKAVEQLNAAAKDETQFANILTTTQKVFGDQVTSYKDLCTRIFNGPLSPLIKN</sequence>
<dbReference type="Gene3D" id="3.40.50.720">
    <property type="entry name" value="NAD(P)-binding Rossmann-like Domain"/>
    <property type="match status" value="1"/>
</dbReference>
<dbReference type="Proteomes" id="UP000323321">
    <property type="component" value="Unassembled WGS sequence"/>
</dbReference>
<dbReference type="SUPFAM" id="SSF48179">
    <property type="entry name" value="6-phosphogluconate dehydrogenase C-terminal domain-like"/>
    <property type="match status" value="1"/>
</dbReference>
<name>A0A9W7Q318_BACCE</name>
<dbReference type="InterPro" id="IPR036291">
    <property type="entry name" value="NAD(P)-bd_dom_sf"/>
</dbReference>
<dbReference type="PROSITE" id="PS51176">
    <property type="entry name" value="PDH_ADH"/>
    <property type="match status" value="1"/>
</dbReference>
<dbReference type="InterPro" id="IPR050812">
    <property type="entry name" value="Preph/Arog_dehydrog"/>
</dbReference>
<proteinExistence type="inferred from homology"/>
<keyword evidence="2" id="KW-0560">Oxidoreductase</keyword>
<dbReference type="InterPro" id="IPR003099">
    <property type="entry name" value="Prephen_DH"/>
</dbReference>
<organism evidence="5 6">
    <name type="scientific">Bacillus cereus</name>
    <dbReference type="NCBI Taxonomy" id="1396"/>
    <lineage>
        <taxon>Bacteria</taxon>
        <taxon>Bacillati</taxon>
        <taxon>Bacillota</taxon>
        <taxon>Bacilli</taxon>
        <taxon>Bacillales</taxon>
        <taxon>Bacillaceae</taxon>
        <taxon>Bacillus</taxon>
        <taxon>Bacillus cereus group</taxon>
    </lineage>
</organism>
<evidence type="ECO:0000259" key="4">
    <source>
        <dbReference type="PROSITE" id="PS51176"/>
    </source>
</evidence>
<evidence type="ECO:0000313" key="5">
    <source>
        <dbReference type="EMBL" id="KAA6459467.1"/>
    </source>
</evidence>
<dbReference type="PANTHER" id="PTHR21363:SF0">
    <property type="entry name" value="PREPHENATE DEHYDROGENASE [NADP(+)]"/>
    <property type="match status" value="1"/>
</dbReference>
<dbReference type="GO" id="GO:0006571">
    <property type="term" value="P:tyrosine biosynthetic process"/>
    <property type="evidence" value="ECO:0007669"/>
    <property type="project" value="InterPro"/>
</dbReference>
<feature type="domain" description="Prephenate/arogenate dehydrogenase" evidence="4">
    <location>
        <begin position="6"/>
        <end position="296"/>
    </location>
</feature>
<reference evidence="5 6" key="1">
    <citation type="submission" date="2018-08" db="EMBL/GenBank/DDBJ databases">
        <title>Bacillus phenotypic plasticity.</title>
        <authorList>
            <person name="Hurtado E."/>
        </authorList>
    </citation>
    <scope>NUCLEOTIDE SEQUENCE [LARGE SCALE GENOMIC DNA]</scope>
    <source>
        <strain evidence="5 6">111b</strain>
    </source>
</reference>
<dbReference type="Pfam" id="PF02153">
    <property type="entry name" value="PDH_N"/>
    <property type="match status" value="1"/>
</dbReference>
<accession>A0A9W7Q318</accession>
<comment type="similarity">
    <text evidence="1">Belongs to the prephenate/arogenate dehydrogenase family.</text>
</comment>
<dbReference type="GO" id="GO:0008977">
    <property type="term" value="F:prephenate dehydrogenase (NAD+) activity"/>
    <property type="evidence" value="ECO:0007669"/>
    <property type="project" value="InterPro"/>
</dbReference>
<dbReference type="GO" id="GO:0004665">
    <property type="term" value="F:prephenate dehydrogenase (NADP+) activity"/>
    <property type="evidence" value="ECO:0007669"/>
    <property type="project" value="InterPro"/>
</dbReference>
<dbReference type="Gene3D" id="1.10.3660.10">
    <property type="entry name" value="6-phosphogluconate dehydrogenase C-terminal like domain"/>
    <property type="match status" value="1"/>
</dbReference>
<comment type="pathway">
    <text evidence="3">Amino-acid biosynthesis.</text>
</comment>
<dbReference type="InterPro" id="IPR046826">
    <property type="entry name" value="PDH_N"/>
</dbReference>
<dbReference type="InterPro" id="IPR008927">
    <property type="entry name" value="6-PGluconate_DH-like_C_sf"/>
</dbReference>
<comment type="caution">
    <text evidence="5">The sequence shown here is derived from an EMBL/GenBank/DDBJ whole genome shotgun (WGS) entry which is preliminary data.</text>
</comment>
<dbReference type="SUPFAM" id="SSF51735">
    <property type="entry name" value="NAD(P)-binding Rossmann-fold domains"/>
    <property type="match status" value="1"/>
</dbReference>
<dbReference type="PANTHER" id="PTHR21363">
    <property type="entry name" value="PREPHENATE DEHYDROGENASE"/>
    <property type="match status" value="1"/>
</dbReference>